<dbReference type="Gene3D" id="2.40.50.140">
    <property type="entry name" value="Nucleic acid-binding proteins"/>
    <property type="match status" value="1"/>
</dbReference>
<accession>A0A0G0MQ49</accession>
<protein>
    <submittedName>
        <fullName evidence="1">Uncharacterized protein</fullName>
    </submittedName>
</protein>
<gene>
    <name evidence="1" type="ORF">UT29_C0001G0051</name>
</gene>
<comment type="caution">
    <text evidence="1">The sequence shown here is derived from an EMBL/GenBank/DDBJ whole genome shotgun (WGS) entry which is preliminary data.</text>
</comment>
<dbReference type="Proteomes" id="UP000034845">
    <property type="component" value="Unassembled WGS sequence"/>
</dbReference>
<sequence>MPRSFLSKQENSVVKIPAKIVVRHTFGGHKDTIVPEKDGCLGSWNGGNFELEIVPLKGADVIKTDKDFHISYPHSVEQGRDRLFKIQIPLLQSEKANAFVTKFPSNHVKLISISHNPWKFNLYEIAIVAQPKPGTESEINFFLTTQLCYSSVMFRNDKDEIVMPEYEGFARWEDLKFYMGLNVAKGKLPVLSATTTSDGSTLSLKEHEGIVVWYNLAQGIGMIQTTKTNARVNWRDIQTKERFRYLKAGQKVTFTKLVLSRNTYRSPRVTKFHLDAEGVKPHPIRCS</sequence>
<dbReference type="InterPro" id="IPR012340">
    <property type="entry name" value="NA-bd_OB-fold"/>
</dbReference>
<dbReference type="EMBL" id="LBWF01000001">
    <property type="protein sequence ID" value="KKR02571.1"/>
    <property type="molecule type" value="Genomic_DNA"/>
</dbReference>
<reference evidence="1 2" key="1">
    <citation type="journal article" date="2015" name="Nature">
        <title>rRNA introns, odd ribosomes, and small enigmatic genomes across a large radiation of phyla.</title>
        <authorList>
            <person name="Brown C.T."/>
            <person name="Hug L.A."/>
            <person name="Thomas B.C."/>
            <person name="Sharon I."/>
            <person name="Castelle C.J."/>
            <person name="Singh A."/>
            <person name="Wilkins M.J."/>
            <person name="Williams K.H."/>
            <person name="Banfield J.F."/>
        </authorList>
    </citation>
    <scope>NUCLEOTIDE SEQUENCE [LARGE SCALE GENOMIC DNA]</scope>
    <source>
        <strain evidence="2">GW2011_GWA1_39_13</strain>
    </source>
</reference>
<name>A0A0G0MQ49_YANXG</name>
<dbReference type="AlphaFoldDB" id="A0A0G0MQ49"/>
<organism evidence="1 2">
    <name type="scientific">Yanofskybacteria sp. (strain GW2011_GWA1_39_13)</name>
    <dbReference type="NCBI Taxonomy" id="1619019"/>
    <lineage>
        <taxon>Bacteria</taxon>
        <taxon>Candidatus Yanofskyibacteriota</taxon>
    </lineage>
</organism>
<evidence type="ECO:0000313" key="2">
    <source>
        <dbReference type="Proteomes" id="UP000034845"/>
    </source>
</evidence>
<evidence type="ECO:0000313" key="1">
    <source>
        <dbReference type="EMBL" id="KKR02571.1"/>
    </source>
</evidence>
<proteinExistence type="predicted"/>